<dbReference type="Proteomes" id="UP000230233">
    <property type="component" value="Chromosome IV"/>
</dbReference>
<protein>
    <submittedName>
        <fullName evidence="1">Uncharacterized protein</fullName>
    </submittedName>
</protein>
<accession>A0A2G5U549</accession>
<name>A0A2G5U549_9PELO</name>
<reference evidence="2" key="1">
    <citation type="submission" date="2017-10" db="EMBL/GenBank/DDBJ databases">
        <title>Rapid genome shrinkage in a self-fertile nematode reveals novel sperm competition proteins.</title>
        <authorList>
            <person name="Yin D."/>
            <person name="Schwarz E.M."/>
            <person name="Thomas C.G."/>
            <person name="Felde R.L."/>
            <person name="Korf I.F."/>
            <person name="Cutter A.D."/>
            <person name="Schartner C.M."/>
            <person name="Ralston E.J."/>
            <person name="Meyer B.J."/>
            <person name="Haag E.S."/>
        </authorList>
    </citation>
    <scope>NUCLEOTIDE SEQUENCE [LARGE SCALE GENOMIC DNA]</scope>
    <source>
        <strain evidence="2">JU1422</strain>
    </source>
</reference>
<gene>
    <name evidence="1" type="primary">Cnig_chr_IV.g14263</name>
    <name evidence="1" type="ORF">B9Z55_014263</name>
</gene>
<comment type="caution">
    <text evidence="1">The sequence shown here is derived from an EMBL/GenBank/DDBJ whole genome shotgun (WGS) entry which is preliminary data.</text>
</comment>
<dbReference type="AlphaFoldDB" id="A0A2G5U549"/>
<evidence type="ECO:0000313" key="2">
    <source>
        <dbReference type="Proteomes" id="UP000230233"/>
    </source>
</evidence>
<evidence type="ECO:0000313" key="1">
    <source>
        <dbReference type="EMBL" id="PIC34682.1"/>
    </source>
</evidence>
<keyword evidence="2" id="KW-1185">Reference proteome</keyword>
<proteinExistence type="predicted"/>
<sequence length="81" mass="9326">MKDGHGLGAAHCKYGISYETHKKDTKGYCKIPEFSMIPFPFSKPRLLPTTAVLFPRILYHRTQSDGFLCVFAYRLILQQFV</sequence>
<dbReference type="EMBL" id="PDUG01000004">
    <property type="protein sequence ID" value="PIC34682.1"/>
    <property type="molecule type" value="Genomic_DNA"/>
</dbReference>
<organism evidence="1 2">
    <name type="scientific">Caenorhabditis nigoni</name>
    <dbReference type="NCBI Taxonomy" id="1611254"/>
    <lineage>
        <taxon>Eukaryota</taxon>
        <taxon>Metazoa</taxon>
        <taxon>Ecdysozoa</taxon>
        <taxon>Nematoda</taxon>
        <taxon>Chromadorea</taxon>
        <taxon>Rhabditida</taxon>
        <taxon>Rhabditina</taxon>
        <taxon>Rhabditomorpha</taxon>
        <taxon>Rhabditoidea</taxon>
        <taxon>Rhabditidae</taxon>
        <taxon>Peloderinae</taxon>
        <taxon>Caenorhabditis</taxon>
    </lineage>
</organism>